<dbReference type="PANTHER" id="PTHR15032">
    <property type="entry name" value="N-ACYL-PHOSPHATIDYLETHANOLAMINE-HYDROLYZING PHOSPHOLIPASE D"/>
    <property type="match status" value="1"/>
</dbReference>
<name>F4CPX3_PSEUX</name>
<dbReference type="KEGG" id="pdx:Psed_3990"/>
<dbReference type="Pfam" id="PF12706">
    <property type="entry name" value="Lactamase_B_2"/>
    <property type="match status" value="1"/>
</dbReference>
<organism evidence="2 3">
    <name type="scientific">Pseudonocardia dioxanivorans (strain ATCC 55486 / DSM 44775 / JCM 13855 / CB1190)</name>
    <dbReference type="NCBI Taxonomy" id="675635"/>
    <lineage>
        <taxon>Bacteria</taxon>
        <taxon>Bacillati</taxon>
        <taxon>Actinomycetota</taxon>
        <taxon>Actinomycetes</taxon>
        <taxon>Pseudonocardiales</taxon>
        <taxon>Pseudonocardiaceae</taxon>
        <taxon>Pseudonocardia</taxon>
    </lineage>
</organism>
<dbReference type="SUPFAM" id="SSF56281">
    <property type="entry name" value="Metallo-hydrolase/oxidoreductase"/>
    <property type="match status" value="1"/>
</dbReference>
<dbReference type="Gene3D" id="3.60.15.10">
    <property type="entry name" value="Ribonuclease Z/Hydroxyacylglutathione hydrolase-like"/>
    <property type="match status" value="1"/>
</dbReference>
<sequence length="372" mass="40030">MSRRVVSAAARSVLVGGLLVGAGRVARAARGVPLAVGASDAVLRARAASSPHSRDGRFGNTEPGVQIAPGELRGLLLRLLTRGTTGTPSAPVPIAADVQPVTAGELALTWYGHSSVLLEIDGRRVLTDPVWSERVSPSERVGPRRLHPAPVPLQALPQVDAVVVSHDHYDHLDMATVRRLGHETAAVFVVPVGIGAHLRRWGVPDDRIRELDWNDATEVAGLTITCAEARHFSGRLFARNTTQWSSWAVAGPRRRAYFGGDTGYTAAFSEAGARLGPFDVTVLPVGAYDVAWPDIHMNPEESVRAHRDLRGGLLVPVHWATFNLAFHGWSEPVTRLRAAAETARIPLVVPRPGQRVDLLVPPALDDWWSALG</sequence>
<dbReference type="InterPro" id="IPR001279">
    <property type="entry name" value="Metallo-B-lactamas"/>
</dbReference>
<evidence type="ECO:0000259" key="1">
    <source>
        <dbReference type="Pfam" id="PF12706"/>
    </source>
</evidence>
<dbReference type="eggNOG" id="COG2220">
    <property type="taxonomic scope" value="Bacteria"/>
</dbReference>
<dbReference type="AlphaFoldDB" id="F4CPX3"/>
<reference evidence="2 3" key="1">
    <citation type="journal article" date="2011" name="J. Bacteriol.">
        <title>Genome sequence of the 1,4-dioxane-degrading Pseudonocardia dioxanivorans strain CB1190.</title>
        <authorList>
            <person name="Sales C.M."/>
            <person name="Mahendra S."/>
            <person name="Grostern A."/>
            <person name="Parales R.E."/>
            <person name="Goodwin L.A."/>
            <person name="Woyke T."/>
            <person name="Nolan M."/>
            <person name="Lapidus A."/>
            <person name="Chertkov O."/>
            <person name="Ovchinnikova G."/>
            <person name="Sczyrba A."/>
            <person name="Alvarez-Cohen L."/>
        </authorList>
    </citation>
    <scope>NUCLEOTIDE SEQUENCE [LARGE SCALE GENOMIC DNA]</scope>
    <source>
        <strain evidence="3">ATCC 55486 / DSM 44775 / JCM 13855 / CB1190</strain>
    </source>
</reference>
<protein>
    <submittedName>
        <fullName evidence="2">Beta-lactamase domain protein</fullName>
    </submittedName>
</protein>
<proteinExistence type="predicted"/>
<accession>F4CPX3</accession>
<evidence type="ECO:0000313" key="3">
    <source>
        <dbReference type="Proteomes" id="UP000007809"/>
    </source>
</evidence>
<dbReference type="STRING" id="675635.Psed_3990"/>
<gene>
    <name evidence="2" type="ordered locus">Psed_3990</name>
</gene>
<keyword evidence="3" id="KW-1185">Reference proteome</keyword>
<dbReference type="GO" id="GO:0005737">
    <property type="term" value="C:cytoplasm"/>
    <property type="evidence" value="ECO:0007669"/>
    <property type="project" value="TreeGrafter"/>
</dbReference>
<dbReference type="HOGENOM" id="CLU_020884_0_0_11"/>
<dbReference type="InterPro" id="IPR036866">
    <property type="entry name" value="RibonucZ/Hydroxyglut_hydro"/>
</dbReference>
<dbReference type="Proteomes" id="UP000007809">
    <property type="component" value="Chromosome"/>
</dbReference>
<feature type="domain" description="Metallo-beta-lactamase" evidence="1">
    <location>
        <begin position="123"/>
        <end position="319"/>
    </location>
</feature>
<dbReference type="PANTHER" id="PTHR15032:SF4">
    <property type="entry name" value="N-ACYL-PHOSPHATIDYLETHANOLAMINE-HYDROLYZING PHOSPHOLIPASE D"/>
    <property type="match status" value="1"/>
</dbReference>
<evidence type="ECO:0000313" key="2">
    <source>
        <dbReference type="EMBL" id="AEA26156.1"/>
    </source>
</evidence>
<dbReference type="EMBL" id="CP002593">
    <property type="protein sequence ID" value="AEA26156.1"/>
    <property type="molecule type" value="Genomic_DNA"/>
</dbReference>